<dbReference type="STRING" id="1428644.BIV57_16775"/>
<evidence type="ECO:0000313" key="10">
    <source>
        <dbReference type="EMBL" id="OIV36350.1"/>
    </source>
</evidence>
<name>A0A1J7BCH4_9ACTN</name>
<feature type="transmembrane region" description="Helical" evidence="8">
    <location>
        <begin position="77"/>
        <end position="95"/>
    </location>
</feature>
<keyword evidence="11" id="KW-1185">Reference proteome</keyword>
<evidence type="ECO:0000256" key="2">
    <source>
        <dbReference type="ARBA" id="ARBA00009298"/>
    </source>
</evidence>
<comment type="similarity">
    <text evidence="2">Belongs to the MgtC/SapB family.</text>
</comment>
<dbReference type="AlphaFoldDB" id="A0A1J7BCH4"/>
<evidence type="ECO:0000256" key="4">
    <source>
        <dbReference type="ARBA" id="ARBA00022692"/>
    </source>
</evidence>
<keyword evidence="5 8" id="KW-1133">Transmembrane helix</keyword>
<comment type="subcellular location">
    <subcellularLocation>
        <location evidence="1">Cell membrane</location>
        <topology evidence="1">Multi-pass membrane protein</topology>
    </subcellularLocation>
</comment>
<feature type="compositionally biased region" description="Basic and acidic residues" evidence="7">
    <location>
        <begin position="206"/>
        <end position="237"/>
    </location>
</feature>
<keyword evidence="3" id="KW-1003">Cell membrane</keyword>
<evidence type="ECO:0000256" key="1">
    <source>
        <dbReference type="ARBA" id="ARBA00004651"/>
    </source>
</evidence>
<organism evidence="10 11">
    <name type="scientific">Mangrovactinospora gilvigrisea</name>
    <dbReference type="NCBI Taxonomy" id="1428644"/>
    <lineage>
        <taxon>Bacteria</taxon>
        <taxon>Bacillati</taxon>
        <taxon>Actinomycetota</taxon>
        <taxon>Actinomycetes</taxon>
        <taxon>Kitasatosporales</taxon>
        <taxon>Streptomycetaceae</taxon>
        <taxon>Mangrovactinospora</taxon>
    </lineage>
</organism>
<gene>
    <name evidence="10" type="ORF">BIV57_16775</name>
</gene>
<accession>A0A1J7BCH4</accession>
<dbReference type="Proteomes" id="UP000243342">
    <property type="component" value="Unassembled WGS sequence"/>
</dbReference>
<dbReference type="InterPro" id="IPR049177">
    <property type="entry name" value="MgtC_SapB_SrpB_YhiD_N"/>
</dbReference>
<evidence type="ECO:0000256" key="7">
    <source>
        <dbReference type="SAM" id="MobiDB-lite"/>
    </source>
</evidence>
<dbReference type="Pfam" id="PF02308">
    <property type="entry name" value="MgtC"/>
    <property type="match status" value="1"/>
</dbReference>
<comment type="caution">
    <text evidence="10">The sequence shown here is derived from an EMBL/GenBank/DDBJ whole genome shotgun (WGS) entry which is preliminary data.</text>
</comment>
<proteinExistence type="inferred from homology"/>
<keyword evidence="4 8" id="KW-0812">Transmembrane</keyword>
<dbReference type="InterPro" id="IPR003416">
    <property type="entry name" value="MgtC/SapB/SrpB/YhiD_fam"/>
</dbReference>
<keyword evidence="6 8" id="KW-0472">Membrane</keyword>
<evidence type="ECO:0000256" key="3">
    <source>
        <dbReference type="ARBA" id="ARBA00022475"/>
    </source>
</evidence>
<evidence type="ECO:0000256" key="6">
    <source>
        <dbReference type="ARBA" id="ARBA00023136"/>
    </source>
</evidence>
<sequence length="277" mass="29888">MFRFFDAGQGARQFTELAVAFVLSTVIGLERERRQKSAGMRTHCLVGVGAALFMLVSEHGFNDMLGVTGVALDPSRVAAQIVSGIGFIGGGLIFVRRDAVRGLTTAATIWLTCGVGMACGGGLVLLAIAATLVYFLVVQGYPWLSQRLAPHGTHTTAYQDMELTIRYRPSSGLLGRILEHCTAVGFRVSDVEVLHRREDAEDVTDEESRAEARYERGREPEREAERKGGGAPAERRGSSAVRLRLTGAADPHQLVAQVAEMDGVFAVRAQAAEEEAE</sequence>
<evidence type="ECO:0000256" key="8">
    <source>
        <dbReference type="SAM" id="Phobius"/>
    </source>
</evidence>
<evidence type="ECO:0000313" key="11">
    <source>
        <dbReference type="Proteomes" id="UP000243342"/>
    </source>
</evidence>
<dbReference type="EMBL" id="MLCF01000101">
    <property type="protein sequence ID" value="OIV36350.1"/>
    <property type="molecule type" value="Genomic_DNA"/>
</dbReference>
<protein>
    <recommendedName>
        <fullName evidence="9">MgtC/SapB/SrpB/YhiD N-terminal domain-containing protein</fullName>
    </recommendedName>
</protein>
<reference evidence="10 11" key="1">
    <citation type="submission" date="2016-10" db="EMBL/GenBank/DDBJ databases">
        <title>Genome sequence of Streptomyces gilvigriseus MUSC 26.</title>
        <authorList>
            <person name="Lee L.-H."/>
            <person name="Ser H.-L."/>
        </authorList>
    </citation>
    <scope>NUCLEOTIDE SEQUENCE [LARGE SCALE GENOMIC DNA]</scope>
    <source>
        <strain evidence="10 11">MUSC 26</strain>
    </source>
</reference>
<dbReference type="PANTHER" id="PTHR33778:SF1">
    <property type="entry name" value="MAGNESIUM TRANSPORTER YHID-RELATED"/>
    <property type="match status" value="1"/>
</dbReference>
<dbReference type="PANTHER" id="PTHR33778">
    <property type="entry name" value="PROTEIN MGTC"/>
    <property type="match status" value="1"/>
</dbReference>
<feature type="domain" description="MgtC/SapB/SrpB/YhiD N-terminal" evidence="9">
    <location>
        <begin position="17"/>
        <end position="145"/>
    </location>
</feature>
<feature type="transmembrane region" description="Helical" evidence="8">
    <location>
        <begin position="38"/>
        <end position="57"/>
    </location>
</feature>
<dbReference type="PRINTS" id="PR01837">
    <property type="entry name" value="MGTCSAPBPROT"/>
</dbReference>
<evidence type="ECO:0000259" key="9">
    <source>
        <dbReference type="Pfam" id="PF02308"/>
    </source>
</evidence>
<evidence type="ECO:0000256" key="5">
    <source>
        <dbReference type="ARBA" id="ARBA00022989"/>
    </source>
</evidence>
<feature type="transmembrane region" description="Helical" evidence="8">
    <location>
        <begin position="107"/>
        <end position="137"/>
    </location>
</feature>
<dbReference type="GO" id="GO:0005886">
    <property type="term" value="C:plasma membrane"/>
    <property type="evidence" value="ECO:0007669"/>
    <property type="project" value="UniProtKB-SubCell"/>
</dbReference>
<feature type="region of interest" description="Disordered" evidence="7">
    <location>
        <begin position="197"/>
        <end position="245"/>
    </location>
</feature>